<dbReference type="PANTHER" id="PTHR48225">
    <property type="entry name" value="HORMA DOMAIN-CONTAINING PROTEIN 1"/>
    <property type="match status" value="1"/>
</dbReference>
<dbReference type="GO" id="GO:0051598">
    <property type="term" value="P:meiotic recombination checkpoint signaling"/>
    <property type="evidence" value="ECO:0007669"/>
    <property type="project" value="TreeGrafter"/>
</dbReference>
<dbReference type="InterPro" id="IPR003511">
    <property type="entry name" value="HORMA_dom"/>
</dbReference>
<dbReference type="InterPro" id="IPR013083">
    <property type="entry name" value="Znf_RING/FYVE/PHD"/>
</dbReference>
<dbReference type="InterPro" id="IPR011011">
    <property type="entry name" value="Znf_FYVE_PHD"/>
</dbReference>
<evidence type="ECO:0000256" key="4">
    <source>
        <dbReference type="ARBA" id="ARBA00023242"/>
    </source>
</evidence>
<organism evidence="8 9">
    <name type="scientific">Cryptococcus depauperatus CBS 7841</name>
    <dbReference type="NCBI Taxonomy" id="1295531"/>
    <lineage>
        <taxon>Eukaryota</taxon>
        <taxon>Fungi</taxon>
        <taxon>Dikarya</taxon>
        <taxon>Basidiomycota</taxon>
        <taxon>Agaricomycotina</taxon>
        <taxon>Tremellomycetes</taxon>
        <taxon>Tremellales</taxon>
        <taxon>Cryptococcaceae</taxon>
        <taxon>Cryptococcus</taxon>
    </lineage>
</organism>
<reference evidence="8" key="1">
    <citation type="submission" date="2016-06" db="EMBL/GenBank/DDBJ databases">
        <authorList>
            <person name="Cuomo C."/>
            <person name="Litvintseva A."/>
            <person name="Heitman J."/>
            <person name="Chen Y."/>
            <person name="Sun S."/>
            <person name="Springer D."/>
            <person name="Dromer F."/>
            <person name="Young S."/>
            <person name="Zeng Q."/>
            <person name="Chapman S."/>
            <person name="Gujja S."/>
            <person name="Saif S."/>
            <person name="Birren B."/>
        </authorList>
    </citation>
    <scope>NUCLEOTIDE SEQUENCE</scope>
    <source>
        <strain evidence="8">CBS 7841</strain>
    </source>
</reference>
<feature type="compositionally biased region" description="Polar residues" evidence="6">
    <location>
        <begin position="118"/>
        <end position="128"/>
    </location>
</feature>
<dbReference type="Proteomes" id="UP000094043">
    <property type="component" value="Chromosome 5"/>
</dbReference>
<evidence type="ECO:0000256" key="1">
    <source>
        <dbReference type="ARBA" id="ARBA00004123"/>
    </source>
</evidence>
<evidence type="ECO:0000256" key="6">
    <source>
        <dbReference type="SAM" id="MobiDB-lite"/>
    </source>
</evidence>
<dbReference type="InterPro" id="IPR036570">
    <property type="entry name" value="HORMA_dom_sf"/>
</dbReference>
<dbReference type="SUPFAM" id="SSF57903">
    <property type="entry name" value="FYVE/PHD zinc finger"/>
    <property type="match status" value="1"/>
</dbReference>
<reference evidence="8" key="2">
    <citation type="journal article" date="2022" name="Elife">
        <title>Obligate sexual reproduction of a homothallic fungus closely related to the Cryptococcus pathogenic species complex.</title>
        <authorList>
            <person name="Passer A.R."/>
            <person name="Clancey S.A."/>
            <person name="Shea T."/>
            <person name="David-Palma M."/>
            <person name="Averette A.F."/>
            <person name="Boekhout T."/>
            <person name="Porcel B.M."/>
            <person name="Nowrousian M."/>
            <person name="Cuomo C.A."/>
            <person name="Sun S."/>
            <person name="Heitman J."/>
            <person name="Coelho M.A."/>
        </authorList>
    </citation>
    <scope>NUCLEOTIDE SEQUENCE</scope>
    <source>
        <strain evidence="8">CBS 7841</strain>
    </source>
</reference>
<feature type="compositionally biased region" description="Basic and acidic residues" evidence="6">
    <location>
        <begin position="543"/>
        <end position="558"/>
    </location>
</feature>
<dbReference type="RefSeq" id="XP_066069943.1">
    <property type="nucleotide sequence ID" value="XM_066213846.1"/>
</dbReference>
<reference evidence="8" key="3">
    <citation type="submission" date="2024-01" db="EMBL/GenBank/DDBJ databases">
        <authorList>
            <person name="Coelho M.A."/>
            <person name="David-Palma M."/>
            <person name="Shea T."/>
            <person name="Sun S."/>
            <person name="Cuomo C.A."/>
            <person name="Heitman J."/>
        </authorList>
    </citation>
    <scope>NUCLEOTIDE SEQUENCE</scope>
    <source>
        <strain evidence="8">CBS 7841</strain>
    </source>
</reference>
<dbReference type="PANTHER" id="PTHR48225:SF7">
    <property type="entry name" value="MEIOSIS-SPECIFIC PROTEIN HOP1"/>
    <property type="match status" value="1"/>
</dbReference>
<accession>A0AAJ8JVJ9</accession>
<feature type="compositionally biased region" description="Polar residues" evidence="6">
    <location>
        <begin position="694"/>
        <end position="707"/>
    </location>
</feature>
<keyword evidence="5" id="KW-0469">Meiosis</keyword>
<feature type="region of interest" description="Disordered" evidence="6">
    <location>
        <begin position="1"/>
        <end position="24"/>
    </location>
</feature>
<dbReference type="PROSITE" id="PS50815">
    <property type="entry name" value="HORMA"/>
    <property type="match status" value="1"/>
</dbReference>
<feature type="compositionally biased region" description="Polar residues" evidence="6">
    <location>
        <begin position="508"/>
        <end position="525"/>
    </location>
</feature>
<feature type="region of interest" description="Disordered" evidence="6">
    <location>
        <begin position="677"/>
        <end position="723"/>
    </location>
</feature>
<dbReference type="Gene3D" id="3.30.40.10">
    <property type="entry name" value="Zinc/RING finger domain, C3HC4 (zinc finger)"/>
    <property type="match status" value="1"/>
</dbReference>
<evidence type="ECO:0000256" key="3">
    <source>
        <dbReference type="ARBA" id="ARBA00022454"/>
    </source>
</evidence>
<sequence length="976" mass="107346">MPVKQAFRPPKPKAGFKAPVPAQKSSKTITQQITQAAVPAQAQIQPQRNKQEVSNAATSQDQQIVTKQESLAILKTALEASLGSICYLRRLLPDDQFIDTYMASSVPMPDKSLVAQYGLSQPDPNGSQQPGGGKGFKYPRIRGDGSQEGAKLLRMIEGGVMDAVTKGYLQSFMFIIFLDKNDPSNIVESYTFNFFYSYSSGECVPTLEISHTIDGHDQPPASNSVLPEKIETSEELNMPKTHQDVRRAIKGLLKTLILGAQRLVDLPRQRYVDFKLSYNDTAPVDYEAPGFKDCTNVPLYMCTNIVDEAPTALQIGSTATGIHGVSLTTLSIAEYLPSRLDSEGYFSYDAVNDNLEEERLEQMLEAGRRKVAWSADLPVYDRKAYEPSSFDPYSLIVPQLAASSSNKLGLLKQPLGKMLDDGTIEPIVRPGEQFGLSLTSGHERNKGKKRNAAVLEEELLELSATQCSPTPFCEADIHPRATTGLYDHDAEGETDYGGSQWIVHENADSSTQVDPPVLSLTSSPHALQKSIGRKSKSTGPKDNNSKQIHESPTKDKPTRKPSRQKPKKTNPQDAPEIKSQRSRKVSKAVPNISAVATPIKRTSQKPKSKSRKTETKTPSKVFIRIVTSSIKTPPSKQSQTNFEVYTPTELASEGTLVNPSTSPASTSAPLEANKVCCQGHPSTPSVNPRKRSKTATAKSQSGTASSPTKKRKKDAPPLGTQAVEKTANNSKVNCFCGSQDEIEGTMRCVGCENWMHCCCVGLSELKAAAQVEDWYCLICQMEKDNSKSWKKIDVYQAREGMTRLALLRRVLLEVRQKGGIGNASSHLRDAWGCSMMSLKKCFVTLYQEGFIDGEHGKRHKKNAFYNFVHTPETAKRFMEYFQPGGGVESELFDFCRTNKGHAAEQVNNTLADSQDVLLPCSTRPLTLTSSLTPVNAIKTPFGNFLPSLDGQPISQYTLPVIRSSRAQSPIELLEDW</sequence>
<dbReference type="Gene3D" id="3.30.900.10">
    <property type="entry name" value="HORMA domain"/>
    <property type="match status" value="1"/>
</dbReference>
<feature type="compositionally biased region" description="Basic residues" evidence="6">
    <location>
        <begin position="559"/>
        <end position="568"/>
    </location>
</feature>
<evidence type="ECO:0000256" key="2">
    <source>
        <dbReference type="ARBA" id="ARBA00004286"/>
    </source>
</evidence>
<protein>
    <recommendedName>
        <fullName evidence="7">HORMA domain-containing protein</fullName>
    </recommendedName>
</protein>
<feature type="compositionally biased region" description="Polar residues" evidence="6">
    <location>
        <begin position="52"/>
        <end position="62"/>
    </location>
</feature>
<keyword evidence="3" id="KW-0158">Chromosome</keyword>
<dbReference type="SUPFAM" id="SSF56019">
    <property type="entry name" value="The spindle assembly checkpoint protein mad2"/>
    <property type="match status" value="1"/>
</dbReference>
<dbReference type="GO" id="GO:0007130">
    <property type="term" value="P:synaptonemal complex assembly"/>
    <property type="evidence" value="ECO:0007669"/>
    <property type="project" value="TreeGrafter"/>
</dbReference>
<feature type="region of interest" description="Disordered" evidence="6">
    <location>
        <begin position="40"/>
        <end position="62"/>
    </location>
</feature>
<feature type="domain" description="HORMA" evidence="7">
    <location>
        <begin position="68"/>
        <end position="329"/>
    </location>
</feature>
<dbReference type="InterPro" id="IPR051294">
    <property type="entry name" value="HORMA_MeioticProgression"/>
</dbReference>
<dbReference type="Pfam" id="PF02301">
    <property type="entry name" value="HORMA"/>
    <property type="match status" value="1"/>
</dbReference>
<feature type="region of interest" description="Disordered" evidence="6">
    <location>
        <begin position="116"/>
        <end position="136"/>
    </location>
</feature>
<comment type="subcellular location">
    <subcellularLocation>
        <location evidence="2">Chromosome</location>
    </subcellularLocation>
    <subcellularLocation>
        <location evidence="1">Nucleus</location>
    </subcellularLocation>
</comment>
<dbReference type="GO" id="GO:0005634">
    <property type="term" value="C:nucleus"/>
    <property type="evidence" value="ECO:0007669"/>
    <property type="project" value="UniProtKB-SubCell"/>
</dbReference>
<feature type="region of interest" description="Disordered" evidence="6">
    <location>
        <begin position="508"/>
        <end position="620"/>
    </location>
</feature>
<evidence type="ECO:0000259" key="7">
    <source>
        <dbReference type="PROSITE" id="PS50815"/>
    </source>
</evidence>
<gene>
    <name evidence="8" type="ORF">L203_104461</name>
</gene>
<dbReference type="GO" id="GO:0005694">
    <property type="term" value="C:chromosome"/>
    <property type="evidence" value="ECO:0007669"/>
    <property type="project" value="UniProtKB-SubCell"/>
</dbReference>
<keyword evidence="4" id="KW-0539">Nucleus</keyword>
<keyword evidence="9" id="KW-1185">Reference proteome</keyword>
<proteinExistence type="predicted"/>
<dbReference type="KEGG" id="cdep:91088671"/>
<evidence type="ECO:0000256" key="5">
    <source>
        <dbReference type="ARBA" id="ARBA00023254"/>
    </source>
</evidence>
<name>A0AAJ8JVJ9_9TREE</name>
<dbReference type="EMBL" id="CP143788">
    <property type="protein sequence ID" value="WVN89243.1"/>
    <property type="molecule type" value="Genomic_DNA"/>
</dbReference>
<evidence type="ECO:0000313" key="9">
    <source>
        <dbReference type="Proteomes" id="UP000094043"/>
    </source>
</evidence>
<dbReference type="AlphaFoldDB" id="A0AAJ8JVJ9"/>
<evidence type="ECO:0000313" key="8">
    <source>
        <dbReference type="EMBL" id="WVN89243.1"/>
    </source>
</evidence>
<dbReference type="GeneID" id="91088671"/>